<dbReference type="Gene3D" id="2.40.40.20">
    <property type="match status" value="1"/>
</dbReference>
<sequence>MLFRPVQESDLPDILRLAARAGVGMTSLPHDEARLRARIRTSIDTFAGRLPRAQQGFLFVLEDPLKARVVGISAIEVAVGLNEPFYNFRIQRSVRASREIGVYKNQELLHLSYDHTGHSELCTLFLDPDYQVNRNGLLLSKARLLFIAAHRQLFSSHLFAEMRGVVDEQGTSPFWDALGHHFFEIPFSEADRLTGTGMKTFIAELMPSWPIYISLLPAAAQRAIGEVHPRTAPARAILEKEGFSWRGSVDIFDAGPVLEAETDAIRAIRDSRIVTAGRAGEALAECRAPCIVARDDFEHFRAVLVQPAADGRSLLLNDAQRRALQVGEADRLRLVSLNPEENAL</sequence>
<keyword evidence="3" id="KW-0012">Acyltransferase</keyword>
<dbReference type="EMBL" id="MWUE01000017">
    <property type="protein sequence ID" value="OQP33185.1"/>
    <property type="molecule type" value="Genomic_DNA"/>
</dbReference>
<comment type="caution">
    <text evidence="5">The sequence shown here is derived from an EMBL/GenBank/DDBJ whole genome shotgun (WGS) entry which is preliminary data.</text>
</comment>
<dbReference type="PANTHER" id="PTHR30420">
    <property type="entry name" value="N-SUCCINYLARGININE DIHYDROLASE"/>
    <property type="match status" value="1"/>
</dbReference>
<dbReference type="SUPFAM" id="SSF55729">
    <property type="entry name" value="Acyl-CoA N-acyltransferases (Nat)"/>
    <property type="match status" value="1"/>
</dbReference>
<evidence type="ECO:0000313" key="5">
    <source>
        <dbReference type="EMBL" id="OQP33185.1"/>
    </source>
</evidence>
<accession>A0A1V9DHD1</accession>
<dbReference type="NCBIfam" id="TIGR03243">
    <property type="entry name" value="arg_catab_AOST"/>
    <property type="match status" value="1"/>
</dbReference>
<organism evidence="5 6">
    <name type="scientific">Pantoea latae</name>
    <dbReference type="NCBI Taxonomy" id="1964541"/>
    <lineage>
        <taxon>Bacteria</taxon>
        <taxon>Pseudomonadati</taxon>
        <taxon>Pseudomonadota</taxon>
        <taxon>Gammaproteobacteria</taxon>
        <taxon>Enterobacterales</taxon>
        <taxon>Erwiniaceae</taxon>
        <taxon>Pantoea</taxon>
    </lineage>
</organism>
<dbReference type="AlphaFoldDB" id="A0A1V9DHD1"/>
<evidence type="ECO:0000256" key="3">
    <source>
        <dbReference type="ARBA" id="ARBA00023315"/>
    </source>
</evidence>
<dbReference type="GO" id="GO:0006527">
    <property type="term" value="P:L-arginine catabolic process"/>
    <property type="evidence" value="ECO:0007669"/>
    <property type="project" value="UniProtKB-UniRule"/>
</dbReference>
<dbReference type="Pfam" id="PF04958">
    <property type="entry name" value="AstA"/>
    <property type="match status" value="1"/>
</dbReference>
<dbReference type="RefSeq" id="WP_081139438.1">
    <property type="nucleotide sequence ID" value="NZ_MWUE01000017.1"/>
</dbReference>
<name>A0A1V9DHD1_9GAMM</name>
<evidence type="ECO:0000256" key="2">
    <source>
        <dbReference type="ARBA" id="ARBA00022679"/>
    </source>
</evidence>
<proteinExistence type="predicted"/>
<dbReference type="PANTHER" id="PTHR30420:SF1">
    <property type="entry name" value="ARGININE N-SUCCINYLTRANSFERASE"/>
    <property type="match status" value="1"/>
</dbReference>
<evidence type="ECO:0000256" key="1">
    <source>
        <dbReference type="ARBA" id="ARBA00022503"/>
    </source>
</evidence>
<gene>
    <name evidence="5" type="ORF">B2J69_11555</name>
</gene>
<reference evidence="5 6" key="1">
    <citation type="submission" date="2017-02" db="EMBL/GenBank/DDBJ databases">
        <title>Whole genome shotgun sequence of Pantoea agglomerans strain AS1 isolated from a cycad, Zamia floridana in Central Florida, USA.</title>
        <authorList>
            <person name="Lata P."/>
            <person name="Govindarajan S."/>
            <person name="Qi F."/>
            <person name="Li J.-L."/>
            <person name="Maurya S.K."/>
            <person name="Sahoo M.K."/>
        </authorList>
    </citation>
    <scope>NUCLEOTIDE SEQUENCE [LARGE SCALE GENOMIC DNA]</scope>
    <source>
        <strain evidence="5 6">AS1</strain>
    </source>
</reference>
<evidence type="ECO:0000313" key="6">
    <source>
        <dbReference type="Proteomes" id="UP000192769"/>
    </source>
</evidence>
<dbReference type="NCBIfam" id="TIGR03244">
    <property type="entry name" value="arg_catab_AstA"/>
    <property type="match status" value="1"/>
</dbReference>
<evidence type="ECO:0000256" key="4">
    <source>
        <dbReference type="NCBIfam" id="TIGR03244"/>
    </source>
</evidence>
<dbReference type="Proteomes" id="UP000192769">
    <property type="component" value="Unassembled WGS sequence"/>
</dbReference>
<dbReference type="InterPro" id="IPR007041">
    <property type="entry name" value="Arg_succinylTrfase_AstA/AruG"/>
</dbReference>
<keyword evidence="2 5" id="KW-0808">Transferase</keyword>
<keyword evidence="1" id="KW-0056">Arginine metabolism</keyword>
<dbReference type="OrthoDB" id="21121at2"/>
<protein>
    <recommendedName>
        <fullName evidence="4">Arginine N-succinyltransferase</fullName>
        <ecNumber evidence="4">2.3.1.109</ecNumber>
    </recommendedName>
</protein>
<dbReference type="EC" id="2.3.1.109" evidence="4"/>
<keyword evidence="6" id="KW-1185">Reference proteome</keyword>
<dbReference type="InterPro" id="IPR016181">
    <property type="entry name" value="Acyl_CoA_acyltransferase"/>
</dbReference>
<dbReference type="GO" id="GO:0008791">
    <property type="term" value="F:arginine N-succinyltransferase activity"/>
    <property type="evidence" value="ECO:0007669"/>
    <property type="project" value="UniProtKB-UniRule"/>
</dbReference>
<dbReference type="InterPro" id="IPR017650">
    <property type="entry name" value="Arginine_N-succinylTrfase"/>
</dbReference>